<dbReference type="AlphaFoldDB" id="A0A8J7FHC9"/>
<sequence length="229" mass="25180">MRVFRLATTLMVTSLLAACGGVTTKPTQATGFLENYEQLSPVEVVSETQVWRWRSPEFRPANYHALKLMPVVFAPQPTPNDQVSLKVLNEIRHKINSTLSQQASASGIPISASSGAGVLTLRPAITSVNLSLQDMKITEAIPIRLVLSGAELALGLRDKDVTFLFEYELVDSTTGQIMMSGVRHANTQPLENDSEKLKQEHAKEMLENLSKDLNQNFSALEKAMSKKGI</sequence>
<organism evidence="2 3">
    <name type="scientific">Pontibacterium sinense</name>
    <dbReference type="NCBI Taxonomy" id="2781979"/>
    <lineage>
        <taxon>Bacteria</taxon>
        <taxon>Pseudomonadati</taxon>
        <taxon>Pseudomonadota</taxon>
        <taxon>Gammaproteobacteria</taxon>
        <taxon>Oceanospirillales</taxon>
        <taxon>Oceanospirillaceae</taxon>
        <taxon>Pontibacterium</taxon>
    </lineage>
</organism>
<protein>
    <submittedName>
        <fullName evidence="2">DUF3313 domain-containing protein</fullName>
    </submittedName>
</protein>
<evidence type="ECO:0000313" key="3">
    <source>
        <dbReference type="Proteomes" id="UP000640333"/>
    </source>
</evidence>
<dbReference type="PROSITE" id="PS51257">
    <property type="entry name" value="PROKAR_LIPOPROTEIN"/>
    <property type="match status" value="1"/>
</dbReference>
<dbReference type="Proteomes" id="UP000640333">
    <property type="component" value="Unassembled WGS sequence"/>
</dbReference>
<dbReference type="InterPro" id="IPR021747">
    <property type="entry name" value="DUF3313"/>
</dbReference>
<keyword evidence="3" id="KW-1185">Reference proteome</keyword>
<dbReference type="RefSeq" id="WP_193955075.1">
    <property type="nucleotide sequence ID" value="NZ_JADEYS010000026.1"/>
</dbReference>
<dbReference type="EMBL" id="JADEYS010000026">
    <property type="protein sequence ID" value="MBE9399381.1"/>
    <property type="molecule type" value="Genomic_DNA"/>
</dbReference>
<name>A0A8J7FHC9_9GAMM</name>
<gene>
    <name evidence="2" type="ORF">IOQ59_19135</name>
</gene>
<keyword evidence="1" id="KW-0732">Signal</keyword>
<feature type="chain" id="PRO_5035183576" evidence="1">
    <location>
        <begin position="18"/>
        <end position="229"/>
    </location>
</feature>
<feature type="signal peptide" evidence="1">
    <location>
        <begin position="1"/>
        <end position="17"/>
    </location>
</feature>
<reference evidence="2" key="1">
    <citation type="submission" date="2020-10" db="EMBL/GenBank/DDBJ databases">
        <title>Bacterium isolated from coastal waters sediment.</title>
        <authorList>
            <person name="Chen R.-J."/>
            <person name="Lu D.-C."/>
            <person name="Zhu K.-L."/>
            <person name="Du Z.-J."/>
        </authorList>
    </citation>
    <scope>NUCLEOTIDE SEQUENCE</scope>
    <source>
        <strain evidence="2">N1Y112</strain>
    </source>
</reference>
<evidence type="ECO:0000256" key="1">
    <source>
        <dbReference type="SAM" id="SignalP"/>
    </source>
</evidence>
<proteinExistence type="predicted"/>
<comment type="caution">
    <text evidence="2">The sequence shown here is derived from an EMBL/GenBank/DDBJ whole genome shotgun (WGS) entry which is preliminary data.</text>
</comment>
<dbReference type="Pfam" id="PF11769">
    <property type="entry name" value="DUF3313"/>
    <property type="match status" value="1"/>
</dbReference>
<accession>A0A8J7FHC9</accession>
<evidence type="ECO:0000313" key="2">
    <source>
        <dbReference type="EMBL" id="MBE9399381.1"/>
    </source>
</evidence>